<name>M7N996_9BACT</name>
<dbReference type="RefSeq" id="WP_009194465.1">
    <property type="nucleotide sequence ID" value="NZ_AODQ01000017.1"/>
</dbReference>
<dbReference type="OrthoDB" id="9873420at2"/>
<dbReference type="AlphaFoldDB" id="M7N996"/>
<reference evidence="2 3" key="1">
    <citation type="journal article" date="2013" name="Genome Announc.">
        <title>Draft Genome Sequence of Cesiribacter andamanensis Strain AMV16T, Isolated from a Soil Sample from a Mud Volcano in the Andaman Islands, India.</title>
        <authorList>
            <person name="Shivaji S."/>
            <person name="Ara S."/>
            <person name="Begum Z."/>
            <person name="Srinivas T.N."/>
            <person name="Singh A."/>
            <person name="Kumar Pinnaka A."/>
        </authorList>
    </citation>
    <scope>NUCLEOTIDE SEQUENCE [LARGE SCALE GENOMIC DNA]</scope>
    <source>
        <strain evidence="2 3">AMV16</strain>
    </source>
</reference>
<organism evidence="2 3">
    <name type="scientific">Cesiribacter andamanensis AMV16</name>
    <dbReference type="NCBI Taxonomy" id="1279009"/>
    <lineage>
        <taxon>Bacteria</taxon>
        <taxon>Pseudomonadati</taxon>
        <taxon>Bacteroidota</taxon>
        <taxon>Cytophagia</taxon>
        <taxon>Cytophagales</taxon>
        <taxon>Cesiribacteraceae</taxon>
        <taxon>Cesiribacter</taxon>
    </lineage>
</organism>
<feature type="signal peptide" evidence="1">
    <location>
        <begin position="1"/>
        <end position="20"/>
    </location>
</feature>
<comment type="caution">
    <text evidence="2">The sequence shown here is derived from an EMBL/GenBank/DDBJ whole genome shotgun (WGS) entry which is preliminary data.</text>
</comment>
<keyword evidence="3" id="KW-1185">Reference proteome</keyword>
<gene>
    <name evidence="2" type="ORF">ADICEAN_01065</name>
</gene>
<keyword evidence="1" id="KW-0732">Signal</keyword>
<proteinExistence type="predicted"/>
<dbReference type="EMBL" id="AODQ01000017">
    <property type="protein sequence ID" value="EMR03822.1"/>
    <property type="molecule type" value="Genomic_DNA"/>
</dbReference>
<protein>
    <submittedName>
        <fullName evidence="2">Uncharacterized protein</fullName>
    </submittedName>
</protein>
<feature type="chain" id="PRO_5004082160" evidence="1">
    <location>
        <begin position="21"/>
        <end position="375"/>
    </location>
</feature>
<evidence type="ECO:0000313" key="3">
    <source>
        <dbReference type="Proteomes" id="UP000011910"/>
    </source>
</evidence>
<evidence type="ECO:0000256" key="1">
    <source>
        <dbReference type="SAM" id="SignalP"/>
    </source>
</evidence>
<dbReference type="Proteomes" id="UP000011910">
    <property type="component" value="Unassembled WGS sequence"/>
</dbReference>
<sequence>MKKNLLALLLLLLLSSLAQAQQETPLQQALAQNMVTLSAQAAGGLGRQNLQLKIRSLLKRQIRLRIPPGLHFKAQDSGAQDLFTATEDVLVLEAGAEKLVSLQGFCMNASRYAPAARGVYHFQGLASPSLKVLGDTLARYPPLAEEWGQMFVWAITDGRGLYPVYVDSAFVRPATSLMAHAAAASGQASAGVHVKAKESRSPTVTVFFKKGVLAFHNPTDQRASFILCDAQGNKKWAYYENQPLSHGLKHYTFGVNEIVAVGDEPVYWAKVISESGRVLAQMKVDRHTEARDVQPSVLSFTFQFELRQPVRRASLTLYLQDGTLVEEFKRYSELGIGAYDLHIQFLHLHKTNTPFVAKLLGEDGRVLAQQLVKSP</sequence>
<accession>M7N996</accession>
<evidence type="ECO:0000313" key="2">
    <source>
        <dbReference type="EMBL" id="EMR03822.1"/>
    </source>
</evidence>